<evidence type="ECO:0000259" key="5">
    <source>
        <dbReference type="PROSITE" id="PS51635"/>
    </source>
</evidence>
<proteinExistence type="predicted"/>
<feature type="active site" description="Proton acceptor" evidence="4">
    <location>
        <position position="156"/>
    </location>
</feature>
<dbReference type="Pfam" id="PF01734">
    <property type="entry name" value="Patatin"/>
    <property type="match status" value="1"/>
</dbReference>
<organism evidence="6 7">
    <name type="scientific">Oceanospirillum sediminis</name>
    <dbReference type="NCBI Taxonomy" id="2760088"/>
    <lineage>
        <taxon>Bacteria</taxon>
        <taxon>Pseudomonadati</taxon>
        <taxon>Pseudomonadota</taxon>
        <taxon>Gammaproteobacteria</taxon>
        <taxon>Oceanospirillales</taxon>
        <taxon>Oceanospirillaceae</taxon>
        <taxon>Oceanospirillum</taxon>
    </lineage>
</organism>
<dbReference type="AlphaFoldDB" id="A0A839IPX0"/>
<dbReference type="GO" id="GO:0016787">
    <property type="term" value="F:hydrolase activity"/>
    <property type="evidence" value="ECO:0007669"/>
    <property type="project" value="UniProtKB-UniRule"/>
</dbReference>
<protein>
    <submittedName>
        <fullName evidence="6">Patatin-like phospholipase family protein</fullName>
    </submittedName>
</protein>
<feature type="short sequence motif" description="GXSXG" evidence="4">
    <location>
        <begin position="40"/>
        <end position="44"/>
    </location>
</feature>
<comment type="caution">
    <text evidence="4">Lacks conserved residue(s) required for the propagation of feature annotation.</text>
</comment>
<dbReference type="PROSITE" id="PS51635">
    <property type="entry name" value="PNPLA"/>
    <property type="match status" value="1"/>
</dbReference>
<dbReference type="InterPro" id="IPR002641">
    <property type="entry name" value="PNPLA_dom"/>
</dbReference>
<evidence type="ECO:0000256" key="1">
    <source>
        <dbReference type="ARBA" id="ARBA00022801"/>
    </source>
</evidence>
<dbReference type="GO" id="GO:0016042">
    <property type="term" value="P:lipid catabolic process"/>
    <property type="evidence" value="ECO:0007669"/>
    <property type="project" value="UniProtKB-UniRule"/>
</dbReference>
<dbReference type="EMBL" id="JACJFM010000011">
    <property type="protein sequence ID" value="MBB1487008.1"/>
    <property type="molecule type" value="Genomic_DNA"/>
</dbReference>
<feature type="domain" description="PNPLA" evidence="5">
    <location>
        <begin position="9"/>
        <end position="169"/>
    </location>
</feature>
<keyword evidence="2 4" id="KW-0442">Lipid degradation</keyword>
<dbReference type="Proteomes" id="UP000565262">
    <property type="component" value="Unassembled WGS sequence"/>
</dbReference>
<dbReference type="Gene3D" id="3.40.1090.10">
    <property type="entry name" value="Cytosolic phospholipase A2 catalytic domain"/>
    <property type="match status" value="2"/>
</dbReference>
<reference evidence="6 7" key="1">
    <citation type="submission" date="2020-08" db="EMBL/GenBank/DDBJ databases">
        <title>Oceanospirillum sp. nov. isolated from marine sediment.</title>
        <authorList>
            <person name="Ji X."/>
        </authorList>
    </citation>
    <scope>NUCLEOTIDE SEQUENCE [LARGE SCALE GENOMIC DNA]</scope>
    <source>
        <strain evidence="6 7">D5</strain>
    </source>
</reference>
<dbReference type="PANTHER" id="PTHR14226:SF76">
    <property type="entry name" value="NTE FAMILY PROTEIN RSSA"/>
    <property type="match status" value="1"/>
</dbReference>
<evidence type="ECO:0000313" key="7">
    <source>
        <dbReference type="Proteomes" id="UP000565262"/>
    </source>
</evidence>
<keyword evidence="3 4" id="KW-0443">Lipid metabolism</keyword>
<accession>A0A839IPX0</accession>
<dbReference type="PANTHER" id="PTHR14226">
    <property type="entry name" value="NEUROPATHY TARGET ESTERASE/SWISS CHEESE D.MELANOGASTER"/>
    <property type="match status" value="1"/>
</dbReference>
<dbReference type="InterPro" id="IPR016035">
    <property type="entry name" value="Acyl_Trfase/lysoPLipase"/>
</dbReference>
<sequence length="314" mass="34372">MDNKKRVSLVLGSGGARGLTHIGVIRWLEENHMEIASVSGSSVGALVGGIYAAGKLDEFEQWVRAITRTDMVNLMDIAWDRSGLIKGDKIINTLIGLVGEQHIEDLPVSFTAVACDIKSEREVWLNRGRLFDAIRASISLPMFFTPFKWHGRTLIDGGVLNPVPIAPTFGDRTDITIAVNLGGAMSASELEHSGFQPGSILVPEPASQALHEKITRYFRVMGKRSAGKSERDWSAYEVANQAFDAMQSTIARQKLAAYPPDLVIEVPKNACGTLEFDRADEMIQMGYRKADKALASLRVSSPHPVVIPGSHEIY</sequence>
<gene>
    <name evidence="6" type="ORF">H4O21_10335</name>
</gene>
<comment type="caution">
    <text evidence="6">The sequence shown here is derived from an EMBL/GenBank/DDBJ whole genome shotgun (WGS) entry which is preliminary data.</text>
</comment>
<evidence type="ECO:0000313" key="6">
    <source>
        <dbReference type="EMBL" id="MBB1487008.1"/>
    </source>
</evidence>
<dbReference type="InterPro" id="IPR050301">
    <property type="entry name" value="NTE"/>
</dbReference>
<dbReference type="SUPFAM" id="SSF52151">
    <property type="entry name" value="FabD/lysophospholipase-like"/>
    <property type="match status" value="1"/>
</dbReference>
<evidence type="ECO:0000256" key="3">
    <source>
        <dbReference type="ARBA" id="ARBA00023098"/>
    </source>
</evidence>
<evidence type="ECO:0000256" key="2">
    <source>
        <dbReference type="ARBA" id="ARBA00022963"/>
    </source>
</evidence>
<keyword evidence="7" id="KW-1185">Reference proteome</keyword>
<feature type="active site" description="Nucleophile" evidence="4">
    <location>
        <position position="42"/>
    </location>
</feature>
<name>A0A839IPX0_9GAMM</name>
<feature type="short sequence motif" description="DGA/G" evidence="4">
    <location>
        <begin position="156"/>
        <end position="158"/>
    </location>
</feature>
<keyword evidence="1 4" id="KW-0378">Hydrolase</keyword>
<evidence type="ECO:0000256" key="4">
    <source>
        <dbReference type="PROSITE-ProRule" id="PRU01161"/>
    </source>
</evidence>